<dbReference type="PANTHER" id="PTHR10146">
    <property type="entry name" value="PROLINE SYNTHETASE CO-TRANSCRIBED BACTERIAL HOMOLOG PROTEIN"/>
    <property type="match status" value="1"/>
</dbReference>
<comment type="caution">
    <text evidence="6">The sequence shown here is derived from an EMBL/GenBank/DDBJ whole genome shotgun (WGS) entry which is preliminary data.</text>
</comment>
<dbReference type="SUPFAM" id="SSF51419">
    <property type="entry name" value="PLP-binding barrel"/>
    <property type="match status" value="1"/>
</dbReference>
<dbReference type="FunFam" id="3.20.20.10:FF:000018">
    <property type="entry name" value="Pyridoxal phosphate homeostasis protein"/>
    <property type="match status" value="1"/>
</dbReference>
<comment type="similarity">
    <text evidence="2 4">Belongs to the pyridoxal phosphate-binding protein YggS/PROSC family.</text>
</comment>
<dbReference type="InterPro" id="IPR029066">
    <property type="entry name" value="PLP-binding_barrel"/>
</dbReference>
<dbReference type="GO" id="GO:0030170">
    <property type="term" value="F:pyridoxal phosphate binding"/>
    <property type="evidence" value="ECO:0007669"/>
    <property type="project" value="UniProtKB-UniRule"/>
</dbReference>
<dbReference type="PIRSF" id="PIRSF004848">
    <property type="entry name" value="YBL036c_PLPDEIII"/>
    <property type="match status" value="1"/>
</dbReference>
<comment type="function">
    <text evidence="2">Pyridoxal 5'-phosphate (PLP)-binding protein, which is involved in PLP homeostasis.</text>
</comment>
<dbReference type="AlphaFoldDB" id="A0A540VSL2"/>
<evidence type="ECO:0000256" key="2">
    <source>
        <dbReference type="HAMAP-Rule" id="MF_02087"/>
    </source>
</evidence>
<organism evidence="6">
    <name type="scientific">Spiribacter salinus</name>
    <dbReference type="NCBI Taxonomy" id="1335746"/>
    <lineage>
        <taxon>Bacteria</taxon>
        <taxon>Pseudomonadati</taxon>
        <taxon>Pseudomonadota</taxon>
        <taxon>Gammaproteobacteria</taxon>
        <taxon>Chromatiales</taxon>
        <taxon>Ectothiorhodospiraceae</taxon>
        <taxon>Spiribacter</taxon>
    </lineage>
</organism>
<dbReference type="NCBIfam" id="TIGR00044">
    <property type="entry name" value="YggS family pyridoxal phosphate-dependent enzyme"/>
    <property type="match status" value="1"/>
</dbReference>
<protein>
    <recommendedName>
        <fullName evidence="2">Pyridoxal phosphate homeostasis protein</fullName>
        <shortName evidence="2">PLP homeostasis protein</shortName>
    </recommendedName>
</protein>
<dbReference type="InterPro" id="IPR001608">
    <property type="entry name" value="Ala_racemase_N"/>
</dbReference>
<gene>
    <name evidence="6" type="ORF">FKY71_06990</name>
</gene>
<reference evidence="6" key="1">
    <citation type="submission" date="2019-06" db="EMBL/GenBank/DDBJ databases">
        <title>Metagenome assembled Genome of Spiribacter salinus SL48-SHIP from the microbial mat of Salt Lake 48 (Novosibirsk region, Russia).</title>
        <authorList>
            <person name="Shipova A."/>
            <person name="Rozanov A.S."/>
            <person name="Bryanskaya A.V."/>
            <person name="Peltek S.E."/>
        </authorList>
    </citation>
    <scope>NUCLEOTIDE SEQUENCE [LARGE SCALE GENOMIC DNA]</scope>
    <source>
        <strain evidence="6">SL48-SHIP-2</strain>
    </source>
</reference>
<feature type="modified residue" description="N6-(pyridoxal phosphate)lysine" evidence="2 3">
    <location>
        <position position="40"/>
    </location>
</feature>
<feature type="domain" description="Alanine racemase N-terminal" evidence="5">
    <location>
        <begin position="12"/>
        <end position="231"/>
    </location>
</feature>
<dbReference type="CDD" id="cd06824">
    <property type="entry name" value="PLPDE_III_Yggs_like"/>
    <property type="match status" value="1"/>
</dbReference>
<evidence type="ECO:0000313" key="6">
    <source>
        <dbReference type="EMBL" id="TQE99750.1"/>
    </source>
</evidence>
<evidence type="ECO:0000256" key="1">
    <source>
        <dbReference type="ARBA" id="ARBA00022898"/>
    </source>
</evidence>
<dbReference type="EMBL" id="VIFK01000041">
    <property type="protein sequence ID" value="TQE99750.1"/>
    <property type="molecule type" value="Genomic_DNA"/>
</dbReference>
<dbReference type="Gene3D" id="3.20.20.10">
    <property type="entry name" value="Alanine racemase"/>
    <property type="match status" value="1"/>
</dbReference>
<proteinExistence type="inferred from homology"/>
<dbReference type="PANTHER" id="PTHR10146:SF14">
    <property type="entry name" value="PYRIDOXAL PHOSPHATE HOMEOSTASIS PROTEIN"/>
    <property type="match status" value="1"/>
</dbReference>
<dbReference type="HAMAP" id="MF_02087">
    <property type="entry name" value="PLP_homeostasis"/>
    <property type="match status" value="1"/>
</dbReference>
<sequence>MTDLSEPIATRLDAVRQRLRAAEAQYGRQPGSVALLAVSKRQPVDAIRVALGLGQQAFGENYLQEAEEKRAQLADEAIEWHFVGALQSNKTRAAAEGFDWVHAVDRLKIARRLSEQRPQHLAPLQCCIQVNVSGEASKAGVEPDAVSELAHAVAALPGLRLRGLMTLPEAVDSFAEQRSAFRQLRVLQEQLIDEGLTLDTLSMGMSNDLEAAVAEGATLVRLGTAVFGPRPEKSS</sequence>
<keyword evidence="1 2" id="KW-0663">Pyridoxal phosphate</keyword>
<evidence type="ECO:0000256" key="3">
    <source>
        <dbReference type="PIRSR" id="PIRSR004848-1"/>
    </source>
</evidence>
<evidence type="ECO:0000259" key="5">
    <source>
        <dbReference type="Pfam" id="PF01168"/>
    </source>
</evidence>
<comment type="cofactor">
    <cofactor evidence="3">
        <name>pyridoxal 5'-phosphate</name>
        <dbReference type="ChEBI" id="CHEBI:597326"/>
    </cofactor>
</comment>
<accession>A0A540VSL2</accession>
<dbReference type="STRING" id="1260251.SPISAL_01610"/>
<name>A0A540VSL2_9GAMM</name>
<dbReference type="Proteomes" id="UP000315400">
    <property type="component" value="Unassembled WGS sequence"/>
</dbReference>
<evidence type="ECO:0000256" key="4">
    <source>
        <dbReference type="RuleBase" id="RU004514"/>
    </source>
</evidence>
<dbReference type="Pfam" id="PF01168">
    <property type="entry name" value="Ala_racemase_N"/>
    <property type="match status" value="1"/>
</dbReference>
<dbReference type="InterPro" id="IPR011078">
    <property type="entry name" value="PyrdxlP_homeostasis"/>
</dbReference>